<dbReference type="Pfam" id="PF00579">
    <property type="entry name" value="tRNA-synt_1b"/>
    <property type="match status" value="1"/>
</dbReference>
<organism evidence="12 13">
    <name type="scientific">candidate division MSBL1 archaeon SCGC-AAA833F18</name>
    <dbReference type="NCBI Taxonomy" id="1698257"/>
    <lineage>
        <taxon>Archaea</taxon>
        <taxon>Methanobacteriati</taxon>
        <taxon>Methanobacteriota</taxon>
        <taxon>candidate division MSBL1</taxon>
    </lineage>
</organism>
<accession>A0A133VRU9</accession>
<dbReference type="GO" id="GO:0005524">
    <property type="term" value="F:ATP binding"/>
    <property type="evidence" value="ECO:0007669"/>
    <property type="project" value="UniProtKB-KW"/>
</dbReference>
<dbReference type="Gene3D" id="3.40.50.620">
    <property type="entry name" value="HUPs"/>
    <property type="match status" value="2"/>
</dbReference>
<evidence type="ECO:0000256" key="1">
    <source>
        <dbReference type="ARBA" id="ARBA00002025"/>
    </source>
</evidence>
<dbReference type="PIRSF" id="PIRSF006588">
    <property type="entry name" value="TyrRS_arch_euk"/>
    <property type="match status" value="1"/>
</dbReference>
<dbReference type="GO" id="GO:0006437">
    <property type="term" value="P:tyrosyl-tRNA aminoacylation"/>
    <property type="evidence" value="ECO:0007669"/>
    <property type="project" value="TreeGrafter"/>
</dbReference>
<proteinExistence type="inferred from homology"/>
<sequence length="347" mass="40501">MDLTERFELIREVGEEIITEEELKELLETKKHPVAYDGFEPSGMAHIAFGVYRAMNLKKMIKAGVKFKLLLADWYAWINNKMDGDLGKIRKVGEYFEEVWKAAGVPMDEVKVLWASEQMNQEYWKTVIQIAKNHTLNRTKRALKIAGRKGTMKSPVAWTFYPSMQVADIFHLNVDICQLGKDQRRANMLARELAPKLGRKKPVTVSHHMLMGLEGEAKGEKMSKSKPSTAIYVHDSREEIKKKIEGAYCPEKQVKENPILDYTKHLLFEEFNSLEIRRKKKHGGDVTYQNYIELEQAYKKSELHPLDLKKNVARYLNQLVEPIRDHFEENKKARKLYEFVKDQEITR</sequence>
<evidence type="ECO:0000256" key="9">
    <source>
        <dbReference type="ARBA" id="ARBA00033323"/>
    </source>
</evidence>
<reference evidence="12 13" key="1">
    <citation type="journal article" date="2016" name="Sci. Rep.">
        <title>Metabolic traits of an uncultured archaeal lineage -MSBL1- from brine pools of the Red Sea.</title>
        <authorList>
            <person name="Mwirichia R."/>
            <person name="Alam I."/>
            <person name="Rashid M."/>
            <person name="Vinu M."/>
            <person name="Ba-Alawi W."/>
            <person name="Anthony Kamau A."/>
            <person name="Kamanda Ngugi D."/>
            <person name="Goker M."/>
            <person name="Klenk H.P."/>
            <person name="Bajic V."/>
            <person name="Stingl U."/>
        </authorList>
    </citation>
    <scope>NUCLEOTIDE SEQUENCE [LARGE SCALE GENOMIC DNA]</scope>
    <source>
        <strain evidence="12">SCGC-AAA833F18</strain>
    </source>
</reference>
<dbReference type="EMBL" id="LHYO01000015">
    <property type="protein sequence ID" value="KXB09151.1"/>
    <property type="molecule type" value="Genomic_DNA"/>
</dbReference>
<dbReference type="Proteomes" id="UP000070399">
    <property type="component" value="Unassembled WGS sequence"/>
</dbReference>
<comment type="catalytic activity">
    <reaction evidence="10">
        <text>tRNA(Tyr) + L-tyrosine + ATP = L-tyrosyl-tRNA(Tyr) + AMP + diphosphate + H(+)</text>
        <dbReference type="Rhea" id="RHEA:10220"/>
        <dbReference type="Rhea" id="RHEA-COMP:9706"/>
        <dbReference type="Rhea" id="RHEA-COMP:9707"/>
        <dbReference type="ChEBI" id="CHEBI:15378"/>
        <dbReference type="ChEBI" id="CHEBI:30616"/>
        <dbReference type="ChEBI" id="CHEBI:33019"/>
        <dbReference type="ChEBI" id="CHEBI:58315"/>
        <dbReference type="ChEBI" id="CHEBI:78442"/>
        <dbReference type="ChEBI" id="CHEBI:78536"/>
        <dbReference type="ChEBI" id="CHEBI:456215"/>
        <dbReference type="EC" id="6.1.1.1"/>
    </reaction>
</comment>
<dbReference type="GO" id="GO:0005737">
    <property type="term" value="C:cytoplasm"/>
    <property type="evidence" value="ECO:0007669"/>
    <property type="project" value="TreeGrafter"/>
</dbReference>
<protein>
    <recommendedName>
        <fullName evidence="3">tyrosine--tRNA ligase</fullName>
        <ecNumber evidence="3">6.1.1.1</ecNumber>
    </recommendedName>
    <alternativeName>
        <fullName evidence="9">Tyrosyl-tRNA synthetase</fullName>
    </alternativeName>
</protein>
<evidence type="ECO:0000256" key="8">
    <source>
        <dbReference type="ARBA" id="ARBA00023146"/>
    </source>
</evidence>
<keyword evidence="8 11" id="KW-0030">Aminoacyl-tRNA synthetase</keyword>
<evidence type="ECO:0000256" key="3">
    <source>
        <dbReference type="ARBA" id="ARBA00013160"/>
    </source>
</evidence>
<evidence type="ECO:0000256" key="6">
    <source>
        <dbReference type="ARBA" id="ARBA00022840"/>
    </source>
</evidence>
<evidence type="ECO:0000256" key="10">
    <source>
        <dbReference type="ARBA" id="ARBA00048248"/>
    </source>
</evidence>
<comment type="similarity">
    <text evidence="2 11">Belongs to the class-I aminoacyl-tRNA synthetase family.</text>
</comment>
<dbReference type="SUPFAM" id="SSF52374">
    <property type="entry name" value="Nucleotidylyl transferase"/>
    <property type="match status" value="1"/>
</dbReference>
<keyword evidence="4 11" id="KW-0436">Ligase</keyword>
<dbReference type="NCBIfam" id="NF006330">
    <property type="entry name" value="PRK08560.1"/>
    <property type="match status" value="1"/>
</dbReference>
<keyword evidence="7 11" id="KW-0648">Protein biosynthesis</keyword>
<dbReference type="GO" id="GO:0004831">
    <property type="term" value="F:tyrosine-tRNA ligase activity"/>
    <property type="evidence" value="ECO:0007669"/>
    <property type="project" value="UniProtKB-EC"/>
</dbReference>
<dbReference type="FunFam" id="3.40.50.620:FF:000085">
    <property type="entry name" value="Tyrosine--tRNA ligase 1 cytoplasmic"/>
    <property type="match status" value="1"/>
</dbReference>
<comment type="function">
    <text evidence="1">Catalyzes the attachment of tyrosine to tRNA(Tyr) in a two-step reaction: tyrosine is first activated by ATP to form Tyr-AMP and then transferred to the acceptor end of tRNA(Tyr).</text>
</comment>
<dbReference type="InterPro" id="IPR023617">
    <property type="entry name" value="Tyr-tRNA-ligase_arc/euk-type"/>
</dbReference>
<keyword evidence="6 11" id="KW-0067">ATP-binding</keyword>
<keyword evidence="13" id="KW-1185">Reference proteome</keyword>
<dbReference type="InterPro" id="IPR002305">
    <property type="entry name" value="aa-tRNA-synth_Ic"/>
</dbReference>
<evidence type="ECO:0000256" key="4">
    <source>
        <dbReference type="ARBA" id="ARBA00022598"/>
    </source>
</evidence>
<dbReference type="PANTHER" id="PTHR46264:SF4">
    <property type="entry name" value="TYROSINE--TRNA LIGASE, CYTOPLASMIC"/>
    <property type="match status" value="1"/>
</dbReference>
<evidence type="ECO:0000313" key="13">
    <source>
        <dbReference type="Proteomes" id="UP000070399"/>
    </source>
</evidence>
<evidence type="ECO:0000256" key="5">
    <source>
        <dbReference type="ARBA" id="ARBA00022741"/>
    </source>
</evidence>
<dbReference type="PANTHER" id="PTHR46264">
    <property type="entry name" value="TYROSINE-TRNA LIGASE"/>
    <property type="match status" value="1"/>
</dbReference>
<dbReference type="AlphaFoldDB" id="A0A133VRU9"/>
<dbReference type="InterPro" id="IPR014729">
    <property type="entry name" value="Rossmann-like_a/b/a_fold"/>
</dbReference>
<comment type="caution">
    <text evidence="12">The sequence shown here is derived from an EMBL/GenBank/DDBJ whole genome shotgun (WGS) entry which is preliminary data.</text>
</comment>
<name>A0A133VRU9_9EURY</name>
<keyword evidence="5 11" id="KW-0547">Nucleotide-binding</keyword>
<dbReference type="EC" id="6.1.1.1" evidence="3"/>
<evidence type="ECO:0000256" key="7">
    <source>
        <dbReference type="ARBA" id="ARBA00022917"/>
    </source>
</evidence>
<evidence type="ECO:0000313" key="12">
    <source>
        <dbReference type="EMBL" id="KXB09151.1"/>
    </source>
</evidence>
<gene>
    <name evidence="12" type="ORF">AKJ35_01315</name>
</gene>
<evidence type="ECO:0000256" key="2">
    <source>
        <dbReference type="ARBA" id="ARBA00005594"/>
    </source>
</evidence>
<evidence type="ECO:0000256" key="11">
    <source>
        <dbReference type="RuleBase" id="RU363036"/>
    </source>
</evidence>
<dbReference type="InterPro" id="IPR050489">
    <property type="entry name" value="Tyr-tRNA_synthase"/>
</dbReference>